<feature type="region of interest" description="Disordered" evidence="8">
    <location>
        <begin position="121"/>
        <end position="209"/>
    </location>
</feature>
<evidence type="ECO:0000256" key="6">
    <source>
        <dbReference type="ARBA" id="ARBA00023163"/>
    </source>
</evidence>
<feature type="domain" description="CID" evidence="10">
    <location>
        <begin position="826"/>
        <end position="967"/>
    </location>
</feature>
<reference evidence="11 12" key="1">
    <citation type="submission" date="2019-11" db="EMBL/GenBank/DDBJ databases">
        <title>Whole genome sequence of Oryza granulata.</title>
        <authorList>
            <person name="Li W."/>
        </authorList>
    </citation>
    <scope>NUCLEOTIDE SEQUENCE [LARGE SCALE GENOMIC DNA]</scope>
    <source>
        <strain evidence="12">cv. Menghai</strain>
        <tissue evidence="11">Leaf</tissue>
    </source>
</reference>
<feature type="compositionally biased region" description="Basic and acidic residues" evidence="8">
    <location>
        <begin position="388"/>
        <end position="409"/>
    </location>
</feature>
<keyword evidence="12" id="KW-1185">Reference proteome</keyword>
<dbReference type="FunFam" id="1.25.40.90:FF:000037">
    <property type="entry name" value="Enhancer of ag-4 2"/>
    <property type="match status" value="1"/>
</dbReference>
<dbReference type="AlphaFoldDB" id="A0A6G1CHL5"/>
<feature type="compositionally biased region" description="Basic and acidic residues" evidence="8">
    <location>
        <begin position="327"/>
        <end position="345"/>
    </location>
</feature>
<feature type="region of interest" description="Disordered" evidence="8">
    <location>
        <begin position="423"/>
        <end position="652"/>
    </location>
</feature>
<evidence type="ECO:0000256" key="3">
    <source>
        <dbReference type="ARBA" id="ARBA00022664"/>
    </source>
</evidence>
<comment type="subcellular location">
    <subcellularLocation>
        <location evidence="1">Nucleus</location>
    </subcellularLocation>
</comment>
<proteinExistence type="predicted"/>
<dbReference type="SUPFAM" id="SSF63748">
    <property type="entry name" value="Tudor/PWWP/MBT"/>
    <property type="match status" value="1"/>
</dbReference>
<keyword evidence="5" id="KW-0287">Flowering</keyword>
<dbReference type="PROSITE" id="PS50812">
    <property type="entry name" value="PWWP"/>
    <property type="match status" value="1"/>
</dbReference>
<dbReference type="Pfam" id="PF04818">
    <property type="entry name" value="CID"/>
    <property type="match status" value="1"/>
</dbReference>
<keyword evidence="7" id="KW-0539">Nucleus</keyword>
<dbReference type="PROSITE" id="PS51391">
    <property type="entry name" value="CID"/>
    <property type="match status" value="1"/>
</dbReference>
<feature type="region of interest" description="Disordered" evidence="8">
    <location>
        <begin position="324"/>
        <end position="409"/>
    </location>
</feature>
<dbReference type="PANTHER" id="PTHR12550:SF70">
    <property type="entry name" value="JIL-1 ANCHORING AND STABILIZING PROTEIN, ISOFORM A"/>
    <property type="match status" value="1"/>
</dbReference>
<dbReference type="GO" id="GO:0005634">
    <property type="term" value="C:nucleus"/>
    <property type="evidence" value="ECO:0007669"/>
    <property type="project" value="UniProtKB-SubCell"/>
</dbReference>
<feature type="compositionally biased region" description="Basic and acidic residues" evidence="8">
    <location>
        <begin position="127"/>
        <end position="140"/>
    </location>
</feature>
<evidence type="ECO:0000256" key="4">
    <source>
        <dbReference type="ARBA" id="ARBA00023015"/>
    </source>
</evidence>
<dbReference type="InterPro" id="IPR008942">
    <property type="entry name" value="ENTH_VHS"/>
</dbReference>
<comment type="caution">
    <text evidence="11">The sequence shown here is derived from an EMBL/GenBank/DDBJ whole genome shotgun (WGS) entry which is preliminary data.</text>
</comment>
<feature type="compositionally biased region" description="Polar residues" evidence="8">
    <location>
        <begin position="438"/>
        <end position="465"/>
    </location>
</feature>
<evidence type="ECO:0000256" key="8">
    <source>
        <dbReference type="SAM" id="MobiDB-lite"/>
    </source>
</evidence>
<dbReference type="SMART" id="SM00582">
    <property type="entry name" value="RPR"/>
    <property type="match status" value="1"/>
</dbReference>
<dbReference type="Pfam" id="PF00855">
    <property type="entry name" value="PWWP"/>
    <property type="match status" value="1"/>
</dbReference>
<evidence type="ECO:0000256" key="7">
    <source>
        <dbReference type="ARBA" id="ARBA00023242"/>
    </source>
</evidence>
<evidence type="ECO:0000313" key="11">
    <source>
        <dbReference type="EMBL" id="KAF0899537.1"/>
    </source>
</evidence>
<feature type="compositionally biased region" description="Basic and acidic residues" evidence="8">
    <location>
        <begin position="174"/>
        <end position="186"/>
    </location>
</feature>
<feature type="compositionally biased region" description="Polar residues" evidence="8">
    <location>
        <begin position="364"/>
        <end position="373"/>
    </location>
</feature>
<dbReference type="EMBL" id="SPHZ02000009">
    <property type="protein sequence ID" value="KAF0899537.1"/>
    <property type="molecule type" value="Genomic_DNA"/>
</dbReference>
<feature type="region of interest" description="Disordered" evidence="8">
    <location>
        <begin position="268"/>
        <end position="293"/>
    </location>
</feature>
<dbReference type="OrthoDB" id="62853at2759"/>
<evidence type="ECO:0000256" key="5">
    <source>
        <dbReference type="ARBA" id="ARBA00023089"/>
    </source>
</evidence>
<dbReference type="InterPro" id="IPR006569">
    <property type="entry name" value="CID_dom"/>
</dbReference>
<feature type="domain" description="PWWP" evidence="9">
    <location>
        <begin position="20"/>
        <end position="77"/>
    </location>
</feature>
<feature type="compositionally biased region" description="Polar residues" evidence="8">
    <location>
        <begin position="588"/>
        <end position="605"/>
    </location>
</feature>
<feature type="compositionally biased region" description="Polar residues" evidence="8">
    <location>
        <begin position="347"/>
        <end position="357"/>
    </location>
</feature>
<dbReference type="Gene3D" id="1.25.40.90">
    <property type="match status" value="1"/>
</dbReference>
<protein>
    <recommendedName>
        <fullName evidence="13">PWWP domain-containing protein</fullName>
    </recommendedName>
</protein>
<evidence type="ECO:0000313" key="12">
    <source>
        <dbReference type="Proteomes" id="UP000479710"/>
    </source>
</evidence>
<keyword evidence="3" id="KW-0507">mRNA processing</keyword>
<dbReference type="GO" id="GO:0009908">
    <property type="term" value="P:flower development"/>
    <property type="evidence" value="ECO:0007669"/>
    <property type="project" value="UniProtKB-KW"/>
</dbReference>
<keyword evidence="4" id="KW-0805">Transcription regulation</keyword>
<evidence type="ECO:0000256" key="1">
    <source>
        <dbReference type="ARBA" id="ARBA00004123"/>
    </source>
</evidence>
<evidence type="ECO:0000259" key="10">
    <source>
        <dbReference type="PROSITE" id="PS51391"/>
    </source>
</evidence>
<feature type="compositionally biased region" description="Polar residues" evidence="8">
    <location>
        <begin position="525"/>
        <end position="542"/>
    </location>
</feature>
<feature type="compositionally biased region" description="Basic and acidic residues" evidence="8">
    <location>
        <begin position="468"/>
        <end position="481"/>
    </location>
</feature>
<feature type="compositionally biased region" description="Polar residues" evidence="8">
    <location>
        <begin position="628"/>
        <end position="646"/>
    </location>
</feature>
<dbReference type="PANTHER" id="PTHR12550">
    <property type="entry name" value="HEPATOMA-DERIVED GROWTH FACTOR-RELATED"/>
    <property type="match status" value="1"/>
</dbReference>
<name>A0A6G1CHL5_9ORYZ</name>
<evidence type="ECO:0008006" key="13">
    <source>
        <dbReference type="Google" id="ProtNLM"/>
    </source>
</evidence>
<keyword evidence="2" id="KW-0217">Developmental protein</keyword>
<evidence type="ECO:0000259" key="9">
    <source>
        <dbReference type="PROSITE" id="PS50812"/>
    </source>
</evidence>
<keyword evidence="6" id="KW-0804">Transcription</keyword>
<gene>
    <name evidence="11" type="ORF">E2562_020744</name>
</gene>
<sequence length="1029" mass="113213">MAPAGRRGAKAHKWTTQPQLGDLVLAKVKGYPPWPAKVSRPEDWDQTPVPRKVFVVFFGTREIAHIALPDLQPFTDNAKSEVMDRARNKQCPKKYIDSFAEAVAEICKAYDDLPKSSETTSCMLPDHTLDQSEKPTDHLVKSPNNDETPKSGQVEGTSPSDILDTSGLGSGTEVDIKDGAHDRKDSSLATVKRKQAKDLDHPMKKKPVTSKSAMNMYLEQDCSATTVHAERDPEEPKAEKEINPSEFLTLDPTVQIVCALEVPKKSKAMKQSKNAERKDNKRVNAAGISGRTTPGAVLDIELKRSAEKESKGFKKSKLMMKQSLSNESEKIDHKQIMLDKSDKQLARKSSSVFSSNKKPLPGSEQRNLDNSTDMRPAKRPKLMGRANETVKVEAKSETSLHADNEKDNTLKIEKSIPVEAVSNSVPKIGMGDDRTRRSGSLLSPLTRLHSQGSEPASGSSTQLSAVDTAKKGSSLKEDFSRVGKPLAKARRRACRYDDDDEEEQRTPPHKSSVKSISMRVVPTEKFQSQTGTRGISSSQIGNASAMKFGVAKEEKPKSIGRSPAGHEPDYSSPNQDKMHGRLQIMGRRSTTSSVDTSASLGNKTNLADRKSSGQLRMPASSEVKKTQESSSKLLHQTPGNLHSQNPDDSEKNMLLSKSENTKAKTKSGTQTTTTVESRISAAMPAERIGKMDHSKEQRSNFVDKAAFAEPNSDPVKSMKHLIAAAQARRNLIAAAQGKSDGLSADNTVLSSTPYGFPGLSPSPVFHIPSASRIIPESDGMQFPDSFCAITEPGQQVAMKNLLEIEHEHEKSPKTRQSSDSLSGGTDAAIARDALEGMIETLSRTKDSIGRATRHAIECSKYGIAAEIVELLVLKLESEPNLHRRVDLLFLIDSITQCSHSQKGVAGASYVPTVQAVLPRLLGAAAPPGAGARENRRQCLKVLRLWLERKIMPEDILRRYMDDIEVPTDDANTGFLLRRPSRAERSVDDPIREMEGMHVDEYGSKKWIESRHWLIRMSFLLYLTALHHFH</sequence>
<dbReference type="GO" id="GO:0006397">
    <property type="term" value="P:mRNA processing"/>
    <property type="evidence" value="ECO:0007669"/>
    <property type="project" value="UniProtKB-KW"/>
</dbReference>
<dbReference type="InterPro" id="IPR000313">
    <property type="entry name" value="PWWP_dom"/>
</dbReference>
<evidence type="ECO:0000256" key="2">
    <source>
        <dbReference type="ARBA" id="ARBA00022473"/>
    </source>
</evidence>
<dbReference type="Gene3D" id="2.30.30.140">
    <property type="match status" value="1"/>
</dbReference>
<feature type="compositionally biased region" description="Polar residues" evidence="8">
    <location>
        <begin position="142"/>
        <end position="160"/>
    </location>
</feature>
<accession>A0A6G1CHL5</accession>
<feature type="compositionally biased region" description="Basic and acidic residues" evidence="8">
    <location>
        <begin position="273"/>
        <end position="282"/>
    </location>
</feature>
<dbReference type="SMART" id="SM00293">
    <property type="entry name" value="PWWP"/>
    <property type="match status" value="1"/>
</dbReference>
<organism evidence="11 12">
    <name type="scientific">Oryza meyeriana var. granulata</name>
    <dbReference type="NCBI Taxonomy" id="110450"/>
    <lineage>
        <taxon>Eukaryota</taxon>
        <taxon>Viridiplantae</taxon>
        <taxon>Streptophyta</taxon>
        <taxon>Embryophyta</taxon>
        <taxon>Tracheophyta</taxon>
        <taxon>Spermatophyta</taxon>
        <taxon>Magnoliopsida</taxon>
        <taxon>Liliopsida</taxon>
        <taxon>Poales</taxon>
        <taxon>Poaceae</taxon>
        <taxon>BOP clade</taxon>
        <taxon>Oryzoideae</taxon>
        <taxon>Oryzeae</taxon>
        <taxon>Oryzinae</taxon>
        <taxon>Oryza</taxon>
        <taxon>Oryza meyeriana</taxon>
    </lineage>
</organism>
<dbReference type="Proteomes" id="UP000479710">
    <property type="component" value="Unassembled WGS sequence"/>
</dbReference>